<accession>A0ABX7FAJ6</accession>
<evidence type="ECO:0000313" key="2">
    <source>
        <dbReference type="EMBL" id="QRF66387.1"/>
    </source>
</evidence>
<evidence type="ECO:0000313" key="3">
    <source>
        <dbReference type="Proteomes" id="UP000596387"/>
    </source>
</evidence>
<organism evidence="2 3">
    <name type="scientific">Ponticoccus alexandrii</name>
    <dbReference type="NCBI Taxonomy" id="1943633"/>
    <lineage>
        <taxon>Bacteria</taxon>
        <taxon>Pseudomonadati</taxon>
        <taxon>Pseudomonadota</taxon>
        <taxon>Alphaproteobacteria</taxon>
        <taxon>Rhodobacterales</taxon>
        <taxon>Roseobacteraceae</taxon>
        <taxon>Ponticoccus</taxon>
    </lineage>
</organism>
<proteinExistence type="predicted"/>
<sequence>MSLRAFTARTALEPFAFGRSDCALWCADAVQACVGFDPAADFRGTYSDWQGCRALVMRAGGLLNLIAPRMIDPRLRPLGRDGVAVLRAEARTLCGVILDGDALVKTDTGLRRIEAPQIVAGWSW</sequence>
<dbReference type="Pfam" id="PF22262">
    <property type="entry name" value="DUF6950"/>
    <property type="match status" value="1"/>
</dbReference>
<reference evidence="2 3" key="1">
    <citation type="submission" date="2019-12" db="EMBL/GenBank/DDBJ databases">
        <title>Complete Genome Sequence of a Quorum-Sensing Bacterium,Rhodobacteraceae bacterium C31, Isolated from a marine microalgae symbiotic bacteria.</title>
        <authorList>
            <person name="Zhang Y."/>
        </authorList>
    </citation>
    <scope>NUCLEOTIDE SEQUENCE [LARGE SCALE GENOMIC DNA]</scope>
    <source>
        <strain evidence="2 3">C31</strain>
    </source>
</reference>
<dbReference type="Proteomes" id="UP000596387">
    <property type="component" value="Chromosome"/>
</dbReference>
<feature type="domain" description="DUF6950" evidence="1">
    <location>
        <begin position="3"/>
        <end position="123"/>
    </location>
</feature>
<keyword evidence="3" id="KW-1185">Reference proteome</keyword>
<dbReference type="InterPro" id="IPR053802">
    <property type="entry name" value="DUF6950"/>
</dbReference>
<name>A0ABX7FAJ6_9RHOB</name>
<gene>
    <name evidence="2" type="ORF">GQA70_08730</name>
</gene>
<dbReference type="RefSeq" id="WP_156145538.1">
    <property type="nucleotide sequence ID" value="NZ_CP047166.1"/>
</dbReference>
<evidence type="ECO:0000259" key="1">
    <source>
        <dbReference type="Pfam" id="PF22262"/>
    </source>
</evidence>
<protein>
    <recommendedName>
        <fullName evidence="1">DUF6950 domain-containing protein</fullName>
    </recommendedName>
</protein>
<dbReference type="EMBL" id="CP047166">
    <property type="protein sequence ID" value="QRF66387.1"/>
    <property type="molecule type" value="Genomic_DNA"/>
</dbReference>